<evidence type="ECO:0000313" key="1">
    <source>
        <dbReference type="EMBL" id="QTX05931.1"/>
    </source>
</evidence>
<sequence length="294" mass="31207">MNTKRLAVGVGATAGLVGAVALGAFAFGAAGLKLPEPPSIAIQAAATNDAVDAAPAPTTTAPAEPTAEPVAEPVAEPALELDPTSPKYNPYLTPGDPEYLSEQTRMEWLGEQQVVRACMQEAGFDYLVDPWWIGGQAQPKGLDYETSILWLQALYGGDAGMYDGSAPWEDRGCIGRGEHEAELAREAGTPLTAPIPPIDPARPTQREVVLAYHQLTADCMAEQGFEYRVVGWWQLTDEEHLAGDPARPADLTAAEVDAWNLALYGDAGLGSAYRWEDAGCAGYATHASGQDNMH</sequence>
<dbReference type="Proteomes" id="UP000671914">
    <property type="component" value="Chromosome"/>
</dbReference>
<protein>
    <submittedName>
        <fullName evidence="1">Uncharacterized protein</fullName>
    </submittedName>
</protein>
<gene>
    <name evidence="1" type="ORF">G127AT_06995</name>
</gene>
<accession>A0A975IRC1</accession>
<keyword evidence="2" id="KW-1185">Reference proteome</keyword>
<dbReference type="RefSeq" id="WP_210901382.1">
    <property type="nucleotide sequence ID" value="NZ_CP071696.1"/>
</dbReference>
<name>A0A975IRC1_9MICO</name>
<organism evidence="1 2">
    <name type="scientific">Agromyces archimandritae</name>
    <dbReference type="NCBI Taxonomy" id="2781962"/>
    <lineage>
        <taxon>Bacteria</taxon>
        <taxon>Bacillati</taxon>
        <taxon>Actinomycetota</taxon>
        <taxon>Actinomycetes</taxon>
        <taxon>Micrococcales</taxon>
        <taxon>Microbacteriaceae</taxon>
        <taxon>Agromyces</taxon>
    </lineage>
</organism>
<proteinExistence type="predicted"/>
<dbReference type="EMBL" id="CP071696">
    <property type="protein sequence ID" value="QTX05931.1"/>
    <property type="molecule type" value="Genomic_DNA"/>
</dbReference>
<dbReference type="KEGG" id="aarc:G127AT_06995"/>
<dbReference type="AlphaFoldDB" id="A0A975IRC1"/>
<evidence type="ECO:0000313" key="2">
    <source>
        <dbReference type="Proteomes" id="UP000671914"/>
    </source>
</evidence>
<reference evidence="1" key="1">
    <citation type="submission" date="2021-03" db="EMBL/GenBank/DDBJ databases">
        <title>Agromyces archimandritus sp. nov., isolated from the cockroach Archimandrita tessellata.</title>
        <authorList>
            <person name="Guzman J."/>
            <person name="Ortuzar M."/>
            <person name="Poehlein A."/>
            <person name="Daniel R."/>
            <person name="Trujillo M."/>
            <person name="Vilcinskas A."/>
        </authorList>
    </citation>
    <scope>NUCLEOTIDE SEQUENCE</scope>
    <source>
        <strain evidence="1">G127AT</strain>
    </source>
</reference>